<name>A0A8K0CT77_IGNLU</name>
<organism evidence="1 2">
    <name type="scientific">Ignelater luminosus</name>
    <name type="common">Cucubano</name>
    <name type="synonym">Pyrophorus luminosus</name>
    <dbReference type="NCBI Taxonomy" id="2038154"/>
    <lineage>
        <taxon>Eukaryota</taxon>
        <taxon>Metazoa</taxon>
        <taxon>Ecdysozoa</taxon>
        <taxon>Arthropoda</taxon>
        <taxon>Hexapoda</taxon>
        <taxon>Insecta</taxon>
        <taxon>Pterygota</taxon>
        <taxon>Neoptera</taxon>
        <taxon>Endopterygota</taxon>
        <taxon>Coleoptera</taxon>
        <taxon>Polyphaga</taxon>
        <taxon>Elateriformia</taxon>
        <taxon>Elateroidea</taxon>
        <taxon>Elateridae</taxon>
        <taxon>Agrypninae</taxon>
        <taxon>Pyrophorini</taxon>
        <taxon>Ignelater</taxon>
    </lineage>
</organism>
<evidence type="ECO:0000313" key="1">
    <source>
        <dbReference type="EMBL" id="KAF2892114.1"/>
    </source>
</evidence>
<dbReference type="OrthoDB" id="8194935at2759"/>
<keyword evidence="2" id="KW-1185">Reference proteome</keyword>
<dbReference type="Proteomes" id="UP000801492">
    <property type="component" value="Unassembled WGS sequence"/>
</dbReference>
<reference evidence="1" key="1">
    <citation type="submission" date="2019-08" db="EMBL/GenBank/DDBJ databases">
        <title>The genome of the North American firefly Photinus pyralis.</title>
        <authorList>
            <consortium name="Photinus pyralis genome working group"/>
            <person name="Fallon T.R."/>
            <person name="Sander Lower S.E."/>
            <person name="Weng J.-K."/>
        </authorList>
    </citation>
    <scope>NUCLEOTIDE SEQUENCE</scope>
    <source>
        <strain evidence="1">TRF0915ILg1</strain>
        <tissue evidence="1">Whole body</tissue>
    </source>
</reference>
<comment type="caution">
    <text evidence="1">The sequence shown here is derived from an EMBL/GenBank/DDBJ whole genome shotgun (WGS) entry which is preliminary data.</text>
</comment>
<sequence length="234" mass="26548">VDDLVISVDDQEVAERVKNVAVDLFRDASMNLRKWVINGGNQSDCSQPSSRKVLGINWCIQNDRFNVDLKGVAEFVTTVNIVTKRNLLQTISRIYDPLGILGPYVIKLKILFQRIWTERPDWDDPLSSDITKEWCGWAAQLKTMVNFSIPRSLFSTKIKEYHLHVFADASLRACGVAAYVRSVDFSNNVCVTLLCAKSRVAPLKKRDEDTMTLPRLELTAALLAARLQHFLHKV</sequence>
<dbReference type="EMBL" id="VTPC01012862">
    <property type="protein sequence ID" value="KAF2892114.1"/>
    <property type="molecule type" value="Genomic_DNA"/>
</dbReference>
<proteinExistence type="predicted"/>
<dbReference type="AlphaFoldDB" id="A0A8K0CT77"/>
<dbReference type="InterPro" id="IPR008042">
    <property type="entry name" value="Retrotrans_Pao"/>
</dbReference>
<protein>
    <submittedName>
        <fullName evidence="1">Uncharacterized protein</fullName>
    </submittedName>
</protein>
<accession>A0A8K0CT77</accession>
<gene>
    <name evidence="1" type="ORF">ILUMI_14059</name>
</gene>
<evidence type="ECO:0000313" key="2">
    <source>
        <dbReference type="Proteomes" id="UP000801492"/>
    </source>
</evidence>
<feature type="non-terminal residue" evidence="1">
    <location>
        <position position="1"/>
    </location>
</feature>
<dbReference type="Pfam" id="PF05380">
    <property type="entry name" value="Peptidase_A17"/>
    <property type="match status" value="1"/>
</dbReference>
<dbReference type="PANTHER" id="PTHR47331">
    <property type="entry name" value="PHD-TYPE DOMAIN-CONTAINING PROTEIN"/>
    <property type="match status" value="1"/>
</dbReference>